<keyword evidence="2 6" id="KW-0812">Transmembrane</keyword>
<dbReference type="AlphaFoldDB" id="A0A1C7M1U5"/>
<reference evidence="7 8" key="1">
    <citation type="submission" date="2016-03" db="EMBL/GenBank/DDBJ databases">
        <title>Whole genome sequencing of Grifola frondosa 9006-11.</title>
        <authorList>
            <person name="Min B."/>
            <person name="Park H."/>
            <person name="Kim J.-G."/>
            <person name="Cho H."/>
            <person name="Oh Y.-L."/>
            <person name="Kong W.-S."/>
            <person name="Choi I.-G."/>
        </authorList>
    </citation>
    <scope>NUCLEOTIDE SEQUENCE [LARGE SCALE GENOMIC DNA]</scope>
    <source>
        <strain evidence="7 8">9006-11</strain>
    </source>
</reference>
<dbReference type="OMA" id="MFTSVIM"/>
<dbReference type="Proteomes" id="UP000092993">
    <property type="component" value="Unassembled WGS sequence"/>
</dbReference>
<keyword evidence="4 6" id="KW-0472">Membrane</keyword>
<keyword evidence="3 6" id="KW-1133">Transmembrane helix</keyword>
<evidence type="ECO:0000256" key="6">
    <source>
        <dbReference type="SAM" id="Phobius"/>
    </source>
</evidence>
<dbReference type="STRING" id="5627.A0A1C7M1U5"/>
<evidence type="ECO:0000256" key="4">
    <source>
        <dbReference type="ARBA" id="ARBA00023136"/>
    </source>
</evidence>
<dbReference type="PANTHER" id="PTHR15549:SF26">
    <property type="entry name" value="AXIAL BUDDING PATTERN PROTEIN 2-RELATED"/>
    <property type="match status" value="1"/>
</dbReference>
<evidence type="ECO:0008006" key="9">
    <source>
        <dbReference type="Google" id="ProtNLM"/>
    </source>
</evidence>
<sequence length="326" mass="34349">MPLFNATALLVDDGDLTSIQYSEGWIFDQQASEVGHTKHGAAIAGLNATFKFTGTAVDVYGSLGSIDVYGQPVTTYAIDGIVLGTYVAPIIAPGFAYLNQSFFVSPILPAGDHELVITNINGTQPTTYWLDFLVYTPSVSLSNSTSVSSTPISGPSTSSTTNQPSSTSRADSTTSASTSSITSPITSAKSSRKNTGAIVGGVVGGVCLIALLLFLLYMLRVRRRKRHRRISVDFLAGPFVSWRGDLPPVVSGGPAFNPTSTEFVSPASSVTSPSSTNPFLPSEHGFPKGAMDPVQIGQVPAVVRHVDSGVRLGDRVMTLPPVYTRD</sequence>
<evidence type="ECO:0000256" key="5">
    <source>
        <dbReference type="SAM" id="MobiDB-lite"/>
    </source>
</evidence>
<evidence type="ECO:0000256" key="1">
    <source>
        <dbReference type="ARBA" id="ARBA00004167"/>
    </source>
</evidence>
<keyword evidence="8" id="KW-1185">Reference proteome</keyword>
<feature type="transmembrane region" description="Helical" evidence="6">
    <location>
        <begin position="197"/>
        <end position="219"/>
    </location>
</feature>
<dbReference type="GO" id="GO:0016020">
    <property type="term" value="C:membrane"/>
    <property type="evidence" value="ECO:0007669"/>
    <property type="project" value="UniProtKB-SubCell"/>
</dbReference>
<protein>
    <recommendedName>
        <fullName evidence="9">Transmembrane protein</fullName>
    </recommendedName>
</protein>
<comment type="subcellular location">
    <subcellularLocation>
        <location evidence="1">Membrane</location>
        <topology evidence="1">Single-pass membrane protein</topology>
    </subcellularLocation>
</comment>
<gene>
    <name evidence="7" type="ORF">A0H81_09597</name>
</gene>
<dbReference type="Gene3D" id="2.60.120.260">
    <property type="entry name" value="Galactose-binding domain-like"/>
    <property type="match status" value="1"/>
</dbReference>
<dbReference type="PANTHER" id="PTHR15549">
    <property type="entry name" value="PAIRED IMMUNOGLOBULIN-LIKE TYPE 2 RECEPTOR"/>
    <property type="match status" value="1"/>
</dbReference>
<evidence type="ECO:0000256" key="2">
    <source>
        <dbReference type="ARBA" id="ARBA00022692"/>
    </source>
</evidence>
<proteinExistence type="predicted"/>
<organism evidence="7 8">
    <name type="scientific">Grifola frondosa</name>
    <name type="common">Maitake</name>
    <name type="synonym">Polyporus frondosus</name>
    <dbReference type="NCBI Taxonomy" id="5627"/>
    <lineage>
        <taxon>Eukaryota</taxon>
        <taxon>Fungi</taxon>
        <taxon>Dikarya</taxon>
        <taxon>Basidiomycota</taxon>
        <taxon>Agaricomycotina</taxon>
        <taxon>Agaricomycetes</taxon>
        <taxon>Polyporales</taxon>
        <taxon>Grifolaceae</taxon>
        <taxon>Grifola</taxon>
    </lineage>
</organism>
<dbReference type="InterPro" id="IPR051694">
    <property type="entry name" value="Immunoregulatory_rcpt-like"/>
</dbReference>
<accession>A0A1C7M1U5</accession>
<evidence type="ECO:0000313" key="7">
    <source>
        <dbReference type="EMBL" id="OBZ70329.1"/>
    </source>
</evidence>
<dbReference type="OrthoDB" id="2757989at2759"/>
<dbReference type="GO" id="GO:0071944">
    <property type="term" value="C:cell periphery"/>
    <property type="evidence" value="ECO:0007669"/>
    <property type="project" value="UniProtKB-ARBA"/>
</dbReference>
<evidence type="ECO:0000256" key="3">
    <source>
        <dbReference type="ARBA" id="ARBA00022989"/>
    </source>
</evidence>
<comment type="caution">
    <text evidence="7">The sequence shown here is derived from an EMBL/GenBank/DDBJ whole genome shotgun (WGS) entry which is preliminary data.</text>
</comment>
<evidence type="ECO:0000313" key="8">
    <source>
        <dbReference type="Proteomes" id="UP000092993"/>
    </source>
</evidence>
<name>A0A1C7M1U5_GRIFR</name>
<dbReference type="EMBL" id="LUGG01000014">
    <property type="protein sequence ID" value="OBZ70329.1"/>
    <property type="molecule type" value="Genomic_DNA"/>
</dbReference>
<feature type="region of interest" description="Disordered" evidence="5">
    <location>
        <begin position="146"/>
        <end position="188"/>
    </location>
</feature>